<evidence type="ECO:0000259" key="11">
    <source>
        <dbReference type="Pfam" id="PF05649"/>
    </source>
</evidence>
<feature type="domain" description="Peptidase M13 N-terminal" evidence="11">
    <location>
        <begin position="72"/>
        <end position="491"/>
    </location>
</feature>
<evidence type="ECO:0000256" key="6">
    <source>
        <dbReference type="ARBA" id="ARBA00022833"/>
    </source>
</evidence>
<evidence type="ECO:0000313" key="12">
    <source>
        <dbReference type="EMBL" id="MCG4745935.1"/>
    </source>
</evidence>
<dbReference type="Pfam" id="PF05649">
    <property type="entry name" value="Peptidase_M13_N"/>
    <property type="match status" value="1"/>
</dbReference>
<evidence type="ECO:0000256" key="3">
    <source>
        <dbReference type="ARBA" id="ARBA00022670"/>
    </source>
</evidence>
<dbReference type="PRINTS" id="PR00786">
    <property type="entry name" value="NEPRILYSIN"/>
</dbReference>
<gene>
    <name evidence="12" type="ORF">L0N08_10970</name>
</gene>
<evidence type="ECO:0000256" key="7">
    <source>
        <dbReference type="ARBA" id="ARBA00023049"/>
    </source>
</evidence>
<accession>A0AAW5BZB0</accession>
<organism evidence="12 13">
    <name type="scientific">Enterocloster aldenensis</name>
    <dbReference type="NCBI Taxonomy" id="358742"/>
    <lineage>
        <taxon>Bacteria</taxon>
        <taxon>Bacillati</taxon>
        <taxon>Bacillota</taxon>
        <taxon>Clostridia</taxon>
        <taxon>Lachnospirales</taxon>
        <taxon>Lachnospiraceae</taxon>
        <taxon>Enterocloster</taxon>
    </lineage>
</organism>
<dbReference type="EMBL" id="JAKNGE010000011">
    <property type="protein sequence ID" value="MCG4745935.1"/>
    <property type="molecule type" value="Genomic_DNA"/>
</dbReference>
<feature type="signal peptide" evidence="9">
    <location>
        <begin position="1"/>
        <end position="25"/>
    </location>
</feature>
<evidence type="ECO:0000256" key="2">
    <source>
        <dbReference type="ARBA" id="ARBA00007357"/>
    </source>
</evidence>
<evidence type="ECO:0000259" key="10">
    <source>
        <dbReference type="Pfam" id="PF01431"/>
    </source>
</evidence>
<keyword evidence="6" id="KW-0862">Zinc</keyword>
<keyword evidence="7" id="KW-0482">Metalloprotease</keyword>
<evidence type="ECO:0000313" key="13">
    <source>
        <dbReference type="Proteomes" id="UP001299608"/>
    </source>
</evidence>
<keyword evidence="5" id="KW-0378">Hydrolase</keyword>
<comment type="caution">
    <text evidence="12">The sequence shown here is derived from an EMBL/GenBank/DDBJ whole genome shotgun (WGS) entry which is preliminary data.</text>
</comment>
<dbReference type="Gene3D" id="1.10.1380.10">
    <property type="entry name" value="Neutral endopeptidase , domain2"/>
    <property type="match status" value="1"/>
</dbReference>
<name>A0AAW5BZB0_9FIRM</name>
<feature type="chain" id="PRO_5043868124" evidence="9">
    <location>
        <begin position="26"/>
        <end position="740"/>
    </location>
</feature>
<evidence type="ECO:0000256" key="9">
    <source>
        <dbReference type="SAM" id="SignalP"/>
    </source>
</evidence>
<dbReference type="InterPro" id="IPR008753">
    <property type="entry name" value="Peptidase_M13_N"/>
</dbReference>
<evidence type="ECO:0000256" key="4">
    <source>
        <dbReference type="ARBA" id="ARBA00022723"/>
    </source>
</evidence>
<feature type="region of interest" description="Disordered" evidence="8">
    <location>
        <begin position="112"/>
        <end position="169"/>
    </location>
</feature>
<comment type="similarity">
    <text evidence="2">Belongs to the peptidase M13 family.</text>
</comment>
<reference evidence="12" key="1">
    <citation type="submission" date="2022-01" db="EMBL/GenBank/DDBJ databases">
        <title>Collection of gut derived symbiotic bacterial strains cultured from healthy donors.</title>
        <authorList>
            <person name="Lin H."/>
            <person name="Kohout C."/>
            <person name="Waligurski E."/>
            <person name="Pamer E.G."/>
        </authorList>
    </citation>
    <scope>NUCLEOTIDE SEQUENCE</scope>
    <source>
        <strain evidence="12">DFI.6.55</strain>
    </source>
</reference>
<proteinExistence type="inferred from homology"/>
<evidence type="ECO:0000256" key="8">
    <source>
        <dbReference type="SAM" id="MobiDB-lite"/>
    </source>
</evidence>
<keyword evidence="9" id="KW-0732">Signal</keyword>
<dbReference type="InterPro" id="IPR042089">
    <property type="entry name" value="Peptidase_M13_dom_2"/>
</dbReference>
<dbReference type="Pfam" id="PF01431">
    <property type="entry name" value="Peptidase_M13"/>
    <property type="match status" value="1"/>
</dbReference>
<dbReference type="PROSITE" id="PS51885">
    <property type="entry name" value="NEPRILYSIN"/>
    <property type="match status" value="1"/>
</dbReference>
<dbReference type="GO" id="GO:0046872">
    <property type="term" value="F:metal ion binding"/>
    <property type="evidence" value="ECO:0007669"/>
    <property type="project" value="UniProtKB-KW"/>
</dbReference>
<dbReference type="InterPro" id="IPR024079">
    <property type="entry name" value="MetalloPept_cat_dom_sf"/>
</dbReference>
<comment type="cofactor">
    <cofactor evidence="1">
        <name>Zn(2+)</name>
        <dbReference type="ChEBI" id="CHEBI:29105"/>
    </cofactor>
</comment>
<keyword evidence="3" id="KW-0645">Protease</keyword>
<feature type="compositionally biased region" description="Basic and acidic residues" evidence="8">
    <location>
        <begin position="121"/>
        <end position="154"/>
    </location>
</feature>
<feature type="domain" description="Peptidase M13 C-terminal" evidence="10">
    <location>
        <begin position="548"/>
        <end position="735"/>
    </location>
</feature>
<dbReference type="GO" id="GO:0004222">
    <property type="term" value="F:metalloendopeptidase activity"/>
    <property type="evidence" value="ECO:0007669"/>
    <property type="project" value="InterPro"/>
</dbReference>
<dbReference type="PROSITE" id="PS51257">
    <property type="entry name" value="PROKAR_LIPOPROTEIN"/>
    <property type="match status" value="1"/>
</dbReference>
<dbReference type="RefSeq" id="WP_238053588.1">
    <property type="nucleotide sequence ID" value="NZ_JAKNGE010000011.1"/>
</dbReference>
<dbReference type="CDD" id="cd08662">
    <property type="entry name" value="M13"/>
    <property type="match status" value="1"/>
</dbReference>
<dbReference type="PANTHER" id="PTHR11733">
    <property type="entry name" value="ZINC METALLOPROTEASE FAMILY M13 NEPRILYSIN-RELATED"/>
    <property type="match status" value="1"/>
</dbReference>
<protein>
    <submittedName>
        <fullName evidence="12">M13 family metallopeptidase</fullName>
    </submittedName>
</protein>
<evidence type="ECO:0000256" key="5">
    <source>
        <dbReference type="ARBA" id="ARBA00022801"/>
    </source>
</evidence>
<keyword evidence="4" id="KW-0479">Metal-binding</keyword>
<dbReference type="AlphaFoldDB" id="A0AAW5BZB0"/>
<evidence type="ECO:0000256" key="1">
    <source>
        <dbReference type="ARBA" id="ARBA00001947"/>
    </source>
</evidence>
<dbReference type="Proteomes" id="UP001299608">
    <property type="component" value="Unassembled WGS sequence"/>
</dbReference>
<dbReference type="GO" id="GO:0005886">
    <property type="term" value="C:plasma membrane"/>
    <property type="evidence" value="ECO:0007669"/>
    <property type="project" value="TreeGrafter"/>
</dbReference>
<dbReference type="InterPro" id="IPR018497">
    <property type="entry name" value="Peptidase_M13_C"/>
</dbReference>
<sequence length="740" mass="82260">MERIKILAVKWGIAAAMTAAVSAMACGCFAGRGEQDPGIGTESLSGIDGGQAVTASRQPAASGQGGAPEYVDDFYNAVNHVTLSGWEIPGDQPEISWFSKVREENYNKVNDIIQQASSGTGKEDGRAEGGEEDSRAEGGRAEEGRAEDVREEYGRTPVPSGDGENRDRENIRALNLTGLDREAREKGGYGRQAGEFLDEAENAGTVEELLSACLRFQRDYGIYSLTGLIYTGDSNDSSVKSLYLMKPDTGLKREVWFSKEEANIKRVEEYKRYLTRLHESNGLGTREAEGIVERVTAMMKDLASSSLKIEETYDAEKTNNVYTARDAAAVYGGALPMDLLSGIYGVREDERTIVAEPEVCRKLGTYLTDDNLPLLKEYVKTCLYADLSMITDMESLNAAQEYQMAVSGTEEKKPFGRTVSETVQQELGFQCGRLFCRKYFDDAARQDVTDIIRKVIDVYDKRLAHMEWMTETTRSEARKKLASIMVKVGYPGQWPQDRYGLKLAAPEDGGLYVDNILTIKKADQDYMFRTKDDPVDRTEWAMTPQTVNAYYNPGSNEIVFPAGILQPPFYDPEGLPVTNLGRIGAVIGHEITHAFDTSGSQYDEKGNLRDWWTAEDKQRFKELAARVEAYYDSMEVNGTKVNGTLSVTENIADLGGVSCVTEIAKNEGYDLRELYKAYAALWAGKYRDEYLAYIMTNDVHSPGIIRVNAVLSATSDFYAAFHVKEGDGMYQEVENRPGIW</sequence>
<dbReference type="InterPro" id="IPR000718">
    <property type="entry name" value="Peptidase_M13"/>
</dbReference>
<dbReference type="PANTHER" id="PTHR11733:SF167">
    <property type="entry name" value="FI17812P1-RELATED"/>
    <property type="match status" value="1"/>
</dbReference>
<feature type="region of interest" description="Disordered" evidence="8">
    <location>
        <begin position="39"/>
        <end position="67"/>
    </location>
</feature>
<dbReference type="SUPFAM" id="SSF55486">
    <property type="entry name" value="Metalloproteases ('zincins'), catalytic domain"/>
    <property type="match status" value="1"/>
</dbReference>
<dbReference type="Gene3D" id="3.40.390.10">
    <property type="entry name" value="Collagenase (Catalytic Domain)"/>
    <property type="match status" value="1"/>
</dbReference>
<dbReference type="GO" id="GO:0016485">
    <property type="term" value="P:protein processing"/>
    <property type="evidence" value="ECO:0007669"/>
    <property type="project" value="TreeGrafter"/>
</dbReference>